<proteinExistence type="predicted"/>
<dbReference type="PROSITE" id="PS52015">
    <property type="entry name" value="TONB_CTD"/>
    <property type="match status" value="1"/>
</dbReference>
<dbReference type="Proteomes" id="UP000271925">
    <property type="component" value="Unassembled WGS sequence"/>
</dbReference>
<sequence>MRAVYLILSIFMTSVSAKSDGLKPAESDDINMSLSQQLISIITYPQVLSSRNLSGIVVVEFYLTDGMSISGVKVLSENQALNSDLIRQLTGKKIHSNQPNLFDKYTVKLVFNTDK</sequence>
<evidence type="ECO:0000313" key="2">
    <source>
        <dbReference type="EMBL" id="RRA99839.1"/>
    </source>
</evidence>
<dbReference type="GO" id="GO:0055085">
    <property type="term" value="P:transmembrane transport"/>
    <property type="evidence" value="ECO:0007669"/>
    <property type="project" value="InterPro"/>
</dbReference>
<evidence type="ECO:0000259" key="1">
    <source>
        <dbReference type="PROSITE" id="PS52015"/>
    </source>
</evidence>
<feature type="domain" description="TonB C-terminal" evidence="1">
    <location>
        <begin position="29"/>
        <end position="115"/>
    </location>
</feature>
<dbReference type="EMBL" id="RQJO01000011">
    <property type="protein sequence ID" value="RRA99839.1"/>
    <property type="molecule type" value="Genomic_DNA"/>
</dbReference>
<dbReference type="InterPro" id="IPR037682">
    <property type="entry name" value="TonB_C"/>
</dbReference>
<organism evidence="2 3">
    <name type="scientific">Larkinella rosea</name>
    <dbReference type="NCBI Taxonomy" id="2025312"/>
    <lineage>
        <taxon>Bacteria</taxon>
        <taxon>Pseudomonadati</taxon>
        <taxon>Bacteroidota</taxon>
        <taxon>Cytophagia</taxon>
        <taxon>Cytophagales</taxon>
        <taxon>Spirosomataceae</taxon>
        <taxon>Larkinella</taxon>
    </lineage>
</organism>
<dbReference type="OrthoDB" id="961964at2"/>
<protein>
    <recommendedName>
        <fullName evidence="1">TonB C-terminal domain-containing protein</fullName>
    </recommendedName>
</protein>
<comment type="caution">
    <text evidence="2">The sequence shown here is derived from an EMBL/GenBank/DDBJ whole genome shotgun (WGS) entry which is preliminary data.</text>
</comment>
<reference evidence="2 3" key="1">
    <citation type="submission" date="2018-11" db="EMBL/GenBank/DDBJ databases">
        <authorList>
            <person name="Zhou Z."/>
            <person name="Wang G."/>
        </authorList>
    </citation>
    <scope>NUCLEOTIDE SEQUENCE [LARGE SCALE GENOMIC DNA]</scope>
    <source>
        <strain evidence="2 3">KCTC52004</strain>
    </source>
</reference>
<dbReference type="AlphaFoldDB" id="A0A3P1BFJ2"/>
<accession>A0A3P1BFJ2</accession>
<evidence type="ECO:0000313" key="3">
    <source>
        <dbReference type="Proteomes" id="UP000271925"/>
    </source>
</evidence>
<keyword evidence="3" id="KW-1185">Reference proteome</keyword>
<gene>
    <name evidence="2" type="ORF">EHT25_24715</name>
</gene>
<dbReference type="RefSeq" id="WP_124877871.1">
    <property type="nucleotide sequence ID" value="NZ_RQJO01000011.1"/>
</dbReference>
<name>A0A3P1BFJ2_9BACT</name>